<dbReference type="Proteomes" id="UP001148838">
    <property type="component" value="Unassembled WGS sequence"/>
</dbReference>
<reference evidence="1 2" key="1">
    <citation type="journal article" date="2022" name="Allergy">
        <title>Genome assembly and annotation of Periplaneta americana reveal a comprehensive cockroach allergen profile.</title>
        <authorList>
            <person name="Wang L."/>
            <person name="Xiong Q."/>
            <person name="Saelim N."/>
            <person name="Wang L."/>
            <person name="Nong W."/>
            <person name="Wan A.T."/>
            <person name="Shi M."/>
            <person name="Liu X."/>
            <person name="Cao Q."/>
            <person name="Hui J.H.L."/>
            <person name="Sookrung N."/>
            <person name="Leung T.F."/>
            <person name="Tungtrongchitr A."/>
            <person name="Tsui S.K.W."/>
        </authorList>
    </citation>
    <scope>NUCLEOTIDE SEQUENCE [LARGE SCALE GENOMIC DNA]</scope>
    <source>
        <strain evidence="1">PWHHKU_190912</strain>
    </source>
</reference>
<dbReference type="EMBL" id="JAJSOF020000037">
    <property type="protein sequence ID" value="KAJ4427905.1"/>
    <property type="molecule type" value="Genomic_DNA"/>
</dbReference>
<keyword evidence="2" id="KW-1185">Reference proteome</keyword>
<evidence type="ECO:0000313" key="2">
    <source>
        <dbReference type="Proteomes" id="UP001148838"/>
    </source>
</evidence>
<evidence type="ECO:0000313" key="1">
    <source>
        <dbReference type="EMBL" id="KAJ4427905.1"/>
    </source>
</evidence>
<name>A0ABQ8S2B8_PERAM</name>
<accession>A0ABQ8S2B8</accession>
<sequence>MSTELFRLQQISGMPETTGSQLGTLTSTMEKVQQCRWTTLKSGLSKLVHTTEQQHSMNMSFQKQILMAICRYHE</sequence>
<gene>
    <name evidence="1" type="ORF">ANN_23913</name>
</gene>
<protein>
    <submittedName>
        <fullName evidence="1">Uncharacterized protein</fullName>
    </submittedName>
</protein>
<organism evidence="1 2">
    <name type="scientific">Periplaneta americana</name>
    <name type="common">American cockroach</name>
    <name type="synonym">Blatta americana</name>
    <dbReference type="NCBI Taxonomy" id="6978"/>
    <lineage>
        <taxon>Eukaryota</taxon>
        <taxon>Metazoa</taxon>
        <taxon>Ecdysozoa</taxon>
        <taxon>Arthropoda</taxon>
        <taxon>Hexapoda</taxon>
        <taxon>Insecta</taxon>
        <taxon>Pterygota</taxon>
        <taxon>Neoptera</taxon>
        <taxon>Polyneoptera</taxon>
        <taxon>Dictyoptera</taxon>
        <taxon>Blattodea</taxon>
        <taxon>Blattoidea</taxon>
        <taxon>Blattidae</taxon>
        <taxon>Blattinae</taxon>
        <taxon>Periplaneta</taxon>
    </lineage>
</organism>
<proteinExistence type="predicted"/>
<comment type="caution">
    <text evidence="1">The sequence shown here is derived from an EMBL/GenBank/DDBJ whole genome shotgun (WGS) entry which is preliminary data.</text>
</comment>